<evidence type="ECO:0000256" key="2">
    <source>
        <dbReference type="ARBA" id="ARBA00023002"/>
    </source>
</evidence>
<dbReference type="AlphaFoldDB" id="A0A6B0T1E6"/>
<dbReference type="PANTHER" id="PTHR42760">
    <property type="entry name" value="SHORT-CHAIN DEHYDROGENASES/REDUCTASES FAMILY MEMBER"/>
    <property type="match status" value="1"/>
</dbReference>
<dbReference type="GO" id="GO:0048038">
    <property type="term" value="F:quinone binding"/>
    <property type="evidence" value="ECO:0007669"/>
    <property type="project" value="TreeGrafter"/>
</dbReference>
<dbReference type="PRINTS" id="PR00080">
    <property type="entry name" value="SDRFAMILY"/>
</dbReference>
<evidence type="ECO:0000256" key="3">
    <source>
        <dbReference type="SAM" id="MobiDB-lite"/>
    </source>
</evidence>
<dbReference type="InterPro" id="IPR020904">
    <property type="entry name" value="Sc_DH/Rdtase_CS"/>
</dbReference>
<keyword evidence="2" id="KW-0560">Oxidoreductase</keyword>
<dbReference type="Pfam" id="PF13561">
    <property type="entry name" value="adh_short_C2"/>
    <property type="match status" value="1"/>
</dbReference>
<keyword evidence="6" id="KW-1185">Reference proteome</keyword>
<evidence type="ECO:0000256" key="1">
    <source>
        <dbReference type="ARBA" id="ARBA00006484"/>
    </source>
</evidence>
<organism evidence="5 6">
    <name type="scientific">Halobaculum saliterrae</name>
    <dbReference type="NCBI Taxonomy" id="2073113"/>
    <lineage>
        <taxon>Archaea</taxon>
        <taxon>Methanobacteriati</taxon>
        <taxon>Methanobacteriota</taxon>
        <taxon>Stenosarchaea group</taxon>
        <taxon>Halobacteria</taxon>
        <taxon>Halobacteriales</taxon>
        <taxon>Haloferacaceae</taxon>
        <taxon>Halobaculum</taxon>
    </lineage>
</organism>
<dbReference type="PROSITE" id="PS00061">
    <property type="entry name" value="ADH_SHORT"/>
    <property type="match status" value="1"/>
</dbReference>
<gene>
    <name evidence="5" type="ORF">GRX01_03480</name>
</gene>
<sequence length="261" mass="27567">MRRFEGQTALITGSTHGIGLGIARRLRHEGASVVVNDQGAYDGEAIAEDLRAIDAPGDALYVEADVSNATAIRRLVDSAVSEYGQIDVLVNNVGVNSQGYLFDTDLDEWDSVFTASLRGAWLMTKYALPHMPEGSSIVNTSSTNAEMTVPSFFPYNVAKAGVDGLTRAMAVELGPLGITANAIQPGAILTDNPDEEELDQNPEIDPLGRWGRPEDIAGVAAFLASDDAGYVTGVSIPVDAGRSVSLSGSQQADLAPEWSDI</sequence>
<dbReference type="Gene3D" id="3.40.50.720">
    <property type="entry name" value="NAD(P)-binding Rossmann-like Domain"/>
    <property type="match status" value="1"/>
</dbReference>
<dbReference type="PRINTS" id="PR00081">
    <property type="entry name" value="GDHRDH"/>
</dbReference>
<dbReference type="Proteomes" id="UP000437065">
    <property type="component" value="Unassembled WGS sequence"/>
</dbReference>
<feature type="domain" description="Ketoreductase" evidence="4">
    <location>
        <begin position="7"/>
        <end position="186"/>
    </location>
</feature>
<evidence type="ECO:0000313" key="6">
    <source>
        <dbReference type="Proteomes" id="UP000437065"/>
    </source>
</evidence>
<comment type="caution">
    <text evidence="5">The sequence shown here is derived from an EMBL/GenBank/DDBJ whole genome shotgun (WGS) entry which is preliminary data.</text>
</comment>
<name>A0A6B0T1E6_9EURY</name>
<dbReference type="CDD" id="cd05233">
    <property type="entry name" value="SDR_c"/>
    <property type="match status" value="1"/>
</dbReference>
<dbReference type="SMART" id="SM00822">
    <property type="entry name" value="PKS_KR"/>
    <property type="match status" value="1"/>
</dbReference>
<dbReference type="InterPro" id="IPR036291">
    <property type="entry name" value="NAD(P)-bd_dom_sf"/>
</dbReference>
<dbReference type="SUPFAM" id="SSF51735">
    <property type="entry name" value="NAD(P)-binding Rossmann-fold domains"/>
    <property type="match status" value="1"/>
</dbReference>
<comment type="similarity">
    <text evidence="1">Belongs to the short-chain dehydrogenases/reductases (SDR) family.</text>
</comment>
<evidence type="ECO:0000259" key="4">
    <source>
        <dbReference type="SMART" id="SM00822"/>
    </source>
</evidence>
<dbReference type="InterPro" id="IPR057326">
    <property type="entry name" value="KR_dom"/>
</dbReference>
<dbReference type="InterPro" id="IPR002347">
    <property type="entry name" value="SDR_fam"/>
</dbReference>
<protein>
    <submittedName>
        <fullName evidence="5">SDR family oxidoreductase</fullName>
    </submittedName>
</protein>
<dbReference type="GO" id="GO:0016616">
    <property type="term" value="F:oxidoreductase activity, acting on the CH-OH group of donors, NAD or NADP as acceptor"/>
    <property type="evidence" value="ECO:0007669"/>
    <property type="project" value="TreeGrafter"/>
</dbReference>
<proteinExistence type="inferred from homology"/>
<dbReference type="PANTHER" id="PTHR42760:SF133">
    <property type="entry name" value="3-OXOACYL-[ACYL-CARRIER-PROTEIN] REDUCTASE"/>
    <property type="match status" value="1"/>
</dbReference>
<dbReference type="RefSeq" id="WP_159663496.1">
    <property type="nucleotide sequence ID" value="NZ_WUUS01000002.1"/>
</dbReference>
<evidence type="ECO:0000313" key="5">
    <source>
        <dbReference type="EMBL" id="MXR40419.1"/>
    </source>
</evidence>
<dbReference type="GO" id="GO:0006633">
    <property type="term" value="P:fatty acid biosynthetic process"/>
    <property type="evidence" value="ECO:0007669"/>
    <property type="project" value="TreeGrafter"/>
</dbReference>
<dbReference type="EMBL" id="WUUS01000002">
    <property type="protein sequence ID" value="MXR40419.1"/>
    <property type="molecule type" value="Genomic_DNA"/>
</dbReference>
<dbReference type="FunFam" id="3.40.50.720:FF:000084">
    <property type="entry name" value="Short-chain dehydrogenase reductase"/>
    <property type="match status" value="1"/>
</dbReference>
<dbReference type="OrthoDB" id="7442at2157"/>
<feature type="region of interest" description="Disordered" evidence="3">
    <location>
        <begin position="242"/>
        <end position="261"/>
    </location>
</feature>
<accession>A0A6B0T1E6</accession>
<reference evidence="5 6" key="1">
    <citation type="submission" date="2019-12" db="EMBL/GenBank/DDBJ databases">
        <title>Isolation and characterization of three novel carbon monoxide-oxidizing members of Halobacteria from salione crusts and soils.</title>
        <authorList>
            <person name="Myers M.R."/>
            <person name="King G.M."/>
        </authorList>
    </citation>
    <scope>NUCLEOTIDE SEQUENCE [LARGE SCALE GENOMIC DNA]</scope>
    <source>
        <strain evidence="5 6">WSA2</strain>
    </source>
</reference>